<evidence type="ECO:0000256" key="1">
    <source>
        <dbReference type="ARBA" id="ARBA00010458"/>
    </source>
</evidence>
<proteinExistence type="inferred from homology"/>
<organism evidence="5 6">
    <name type="scientific">Polaromonas jejuensis</name>
    <dbReference type="NCBI Taxonomy" id="457502"/>
    <lineage>
        <taxon>Bacteria</taxon>
        <taxon>Pseudomonadati</taxon>
        <taxon>Pseudomonadota</taxon>
        <taxon>Betaproteobacteria</taxon>
        <taxon>Burkholderiales</taxon>
        <taxon>Comamonadaceae</taxon>
        <taxon>Polaromonas</taxon>
    </lineage>
</organism>
<dbReference type="Proteomes" id="UP001596084">
    <property type="component" value="Unassembled WGS sequence"/>
</dbReference>
<dbReference type="InterPro" id="IPR006683">
    <property type="entry name" value="Thioestr_dom"/>
</dbReference>
<evidence type="ECO:0000259" key="4">
    <source>
        <dbReference type="PROSITE" id="PS51770"/>
    </source>
</evidence>
<evidence type="ECO:0000313" key="5">
    <source>
        <dbReference type="EMBL" id="MFC5520747.1"/>
    </source>
</evidence>
<comment type="caution">
    <text evidence="5">The sequence shown here is derived from an EMBL/GenBank/DDBJ whole genome shotgun (WGS) entry which is preliminary data.</text>
</comment>
<reference evidence="6" key="1">
    <citation type="journal article" date="2019" name="Int. J. Syst. Evol. Microbiol.">
        <title>The Global Catalogue of Microorganisms (GCM) 10K type strain sequencing project: providing services to taxonomists for standard genome sequencing and annotation.</title>
        <authorList>
            <consortium name="The Broad Institute Genomics Platform"/>
            <consortium name="The Broad Institute Genome Sequencing Center for Infectious Disease"/>
            <person name="Wu L."/>
            <person name="Ma J."/>
        </authorList>
    </citation>
    <scope>NUCLEOTIDE SEQUENCE [LARGE SCALE GENOMIC DNA]</scope>
    <source>
        <strain evidence="6">CGMCC 4.7277</strain>
    </source>
</reference>
<name>A0ABW0Q9A0_9BURK</name>
<dbReference type="InterPro" id="IPR033120">
    <property type="entry name" value="HOTDOG_ACOT"/>
</dbReference>
<dbReference type="CDD" id="cd03442">
    <property type="entry name" value="BFIT_BACH"/>
    <property type="match status" value="1"/>
</dbReference>
<dbReference type="SUPFAM" id="SSF54637">
    <property type="entry name" value="Thioesterase/thiol ester dehydrase-isomerase"/>
    <property type="match status" value="1"/>
</dbReference>
<feature type="domain" description="HotDog ACOT-type" evidence="4">
    <location>
        <begin position="7"/>
        <end position="119"/>
    </location>
</feature>
<keyword evidence="6" id="KW-1185">Reference proteome</keyword>
<keyword evidence="2 3" id="KW-0378">Hydrolase</keyword>
<comment type="similarity">
    <text evidence="1">Belongs to the acyl coenzyme A hydrolase family.</text>
</comment>
<evidence type="ECO:0000256" key="2">
    <source>
        <dbReference type="ARBA" id="ARBA00022801"/>
    </source>
</evidence>
<dbReference type="Pfam" id="PF03061">
    <property type="entry name" value="4HBT"/>
    <property type="match status" value="1"/>
</dbReference>
<accession>A0ABW0Q9A0</accession>
<dbReference type="PROSITE" id="PS51770">
    <property type="entry name" value="HOTDOG_ACOT"/>
    <property type="match status" value="1"/>
</dbReference>
<dbReference type="EC" id="3.1.2.20" evidence="5"/>
<protein>
    <submittedName>
        <fullName evidence="5">Acyl-CoA thioesterase</fullName>
        <ecNumber evidence="5">3.1.2.20</ecNumber>
    </submittedName>
</protein>
<dbReference type="Gene3D" id="3.10.129.10">
    <property type="entry name" value="Hotdog Thioesterase"/>
    <property type="match status" value="1"/>
</dbReference>
<dbReference type="GO" id="GO:0047617">
    <property type="term" value="F:fatty acyl-CoA hydrolase activity"/>
    <property type="evidence" value="ECO:0007669"/>
    <property type="project" value="UniProtKB-EC"/>
</dbReference>
<sequence length="149" mass="15994">MATITQRTTHFTLRFLAQPCTVNFGGKVHGGTVMSWIDQAGYACSSGWSQRYCVTAYVGGIRFVRPIKIGDVVEVEARLAYTGDTSMNIAVEVRSGDLKGGGLEKTTECAIVMVLVDADGKPVAVEPFHPTDDAGKTLAAEVKKRLVGR</sequence>
<dbReference type="InterPro" id="IPR029069">
    <property type="entry name" value="HotDog_dom_sf"/>
</dbReference>
<gene>
    <name evidence="5" type="ORF">ACFPP7_07420</name>
</gene>
<dbReference type="PANTHER" id="PTHR11049:SF16">
    <property type="entry name" value="PROTEIN VDLD"/>
    <property type="match status" value="1"/>
</dbReference>
<dbReference type="InterPro" id="IPR040170">
    <property type="entry name" value="Cytosol_ACT"/>
</dbReference>
<dbReference type="EMBL" id="JBHSMX010000011">
    <property type="protein sequence ID" value="MFC5520747.1"/>
    <property type="molecule type" value="Genomic_DNA"/>
</dbReference>
<evidence type="ECO:0000313" key="6">
    <source>
        <dbReference type="Proteomes" id="UP001596084"/>
    </source>
</evidence>
<dbReference type="PANTHER" id="PTHR11049">
    <property type="entry name" value="ACYL COENZYME A THIOESTER HYDROLASE"/>
    <property type="match status" value="1"/>
</dbReference>
<evidence type="ECO:0000256" key="3">
    <source>
        <dbReference type="PROSITE-ProRule" id="PRU01106"/>
    </source>
</evidence>
<dbReference type="RefSeq" id="WP_068831153.1">
    <property type="nucleotide sequence ID" value="NZ_JBHSMX010000011.1"/>
</dbReference>